<evidence type="ECO:0000259" key="1">
    <source>
        <dbReference type="Pfam" id="PF12704"/>
    </source>
</evidence>
<feature type="domain" description="MacB-like periplasmic core" evidence="1">
    <location>
        <begin position="20"/>
        <end position="142"/>
    </location>
</feature>
<protein>
    <recommendedName>
        <fullName evidence="1">MacB-like periplasmic core domain-containing protein</fullName>
    </recommendedName>
</protein>
<proteinExistence type="predicted"/>
<gene>
    <name evidence="2" type="ORF">B2A_14273</name>
</gene>
<accession>T0Y4X9</accession>
<sequence length="159" mass="16345">FVDLKTVGNVFSAVAHPDLHAAQALLQNTLDTAAQVVPVGRALGFGPQIRPGVGSGMPRAISAGTQVIGACVHEVTPGWIEAAGVRVLAGQNFNATHAVPDTVLLDARVAERLFGSAQAAVGRTITEQNGSTLQRVIGVLAPVYLVGGSRKSSCPVVFQ</sequence>
<reference evidence="2" key="2">
    <citation type="journal article" date="2014" name="ISME J.">
        <title>Microbial stratification in low pH oxic and suboxic macroscopic growths along an acid mine drainage.</title>
        <authorList>
            <person name="Mendez-Garcia C."/>
            <person name="Mesa V."/>
            <person name="Sprenger R.R."/>
            <person name="Richter M."/>
            <person name="Diez M.S."/>
            <person name="Solano J."/>
            <person name="Bargiela R."/>
            <person name="Golyshina O.V."/>
            <person name="Manteca A."/>
            <person name="Ramos J.L."/>
            <person name="Gallego J.R."/>
            <person name="Llorente I."/>
            <person name="Martins Dos Santos V.A."/>
            <person name="Jensen O.N."/>
            <person name="Pelaez A.I."/>
            <person name="Sanchez J."/>
            <person name="Ferrer M."/>
        </authorList>
    </citation>
    <scope>NUCLEOTIDE SEQUENCE</scope>
</reference>
<organism evidence="2">
    <name type="scientific">mine drainage metagenome</name>
    <dbReference type="NCBI Taxonomy" id="410659"/>
    <lineage>
        <taxon>unclassified sequences</taxon>
        <taxon>metagenomes</taxon>
        <taxon>ecological metagenomes</taxon>
    </lineage>
</organism>
<dbReference type="EMBL" id="AUZZ01010348">
    <property type="protein sequence ID" value="EQD30131.1"/>
    <property type="molecule type" value="Genomic_DNA"/>
</dbReference>
<feature type="non-terminal residue" evidence="2">
    <location>
        <position position="1"/>
    </location>
</feature>
<feature type="non-terminal residue" evidence="2">
    <location>
        <position position="159"/>
    </location>
</feature>
<dbReference type="AlphaFoldDB" id="T0Y4X9"/>
<dbReference type="Pfam" id="PF12704">
    <property type="entry name" value="MacB_PCD"/>
    <property type="match status" value="1"/>
</dbReference>
<dbReference type="InterPro" id="IPR025857">
    <property type="entry name" value="MacB_PCD"/>
</dbReference>
<evidence type="ECO:0000313" key="2">
    <source>
        <dbReference type="EMBL" id="EQD30131.1"/>
    </source>
</evidence>
<reference evidence="2" key="1">
    <citation type="submission" date="2013-08" db="EMBL/GenBank/DDBJ databases">
        <authorList>
            <person name="Mendez C."/>
            <person name="Richter M."/>
            <person name="Ferrer M."/>
            <person name="Sanchez J."/>
        </authorList>
    </citation>
    <scope>NUCLEOTIDE SEQUENCE</scope>
</reference>
<comment type="caution">
    <text evidence="2">The sequence shown here is derived from an EMBL/GenBank/DDBJ whole genome shotgun (WGS) entry which is preliminary data.</text>
</comment>
<name>T0Y4X9_9ZZZZ</name>